<feature type="compositionally biased region" description="Basic and acidic residues" evidence="1">
    <location>
        <begin position="42"/>
        <end position="56"/>
    </location>
</feature>
<dbReference type="AlphaFoldDB" id="K0T1R1"/>
<keyword evidence="3" id="KW-1185">Reference proteome</keyword>
<dbReference type="EMBL" id="AGNL01013571">
    <property type="protein sequence ID" value="EJK67171.1"/>
    <property type="molecule type" value="Genomic_DNA"/>
</dbReference>
<name>K0T1R1_THAOC</name>
<dbReference type="Proteomes" id="UP000266841">
    <property type="component" value="Unassembled WGS sequence"/>
</dbReference>
<feature type="non-terminal residue" evidence="2">
    <location>
        <position position="78"/>
    </location>
</feature>
<evidence type="ECO:0000313" key="3">
    <source>
        <dbReference type="Proteomes" id="UP000266841"/>
    </source>
</evidence>
<reference evidence="2 3" key="1">
    <citation type="journal article" date="2012" name="Genome Biol.">
        <title>Genome and low-iron response of an oceanic diatom adapted to chronic iron limitation.</title>
        <authorList>
            <person name="Lommer M."/>
            <person name="Specht M."/>
            <person name="Roy A.S."/>
            <person name="Kraemer L."/>
            <person name="Andreson R."/>
            <person name="Gutowska M.A."/>
            <person name="Wolf J."/>
            <person name="Bergner S.V."/>
            <person name="Schilhabel M.B."/>
            <person name="Klostermeier U.C."/>
            <person name="Beiko R.G."/>
            <person name="Rosenstiel P."/>
            <person name="Hippler M."/>
            <person name="Laroche J."/>
        </authorList>
    </citation>
    <scope>NUCLEOTIDE SEQUENCE [LARGE SCALE GENOMIC DNA]</scope>
    <source>
        <strain evidence="2 3">CCMP1005</strain>
    </source>
</reference>
<comment type="caution">
    <text evidence="2">The sequence shown here is derived from an EMBL/GenBank/DDBJ whole genome shotgun (WGS) entry which is preliminary data.</text>
</comment>
<gene>
    <name evidence="2" type="ORF">THAOC_11830</name>
</gene>
<accession>K0T1R1</accession>
<proteinExistence type="predicted"/>
<feature type="region of interest" description="Disordered" evidence="1">
    <location>
        <begin position="39"/>
        <end position="78"/>
    </location>
</feature>
<evidence type="ECO:0000256" key="1">
    <source>
        <dbReference type="SAM" id="MobiDB-lite"/>
    </source>
</evidence>
<protein>
    <submittedName>
        <fullName evidence="2">Uncharacterized protein</fullName>
    </submittedName>
</protein>
<sequence length="78" mass="7958">MTEADSEGRIGLDLSSSLSGEAAGVAAAMEELSRAAIVTTREVSDAERDETERAERAGGPGGEFKTGPTIALPAYADS</sequence>
<evidence type="ECO:0000313" key="2">
    <source>
        <dbReference type="EMBL" id="EJK67171.1"/>
    </source>
</evidence>
<organism evidence="2 3">
    <name type="scientific">Thalassiosira oceanica</name>
    <name type="common">Marine diatom</name>
    <dbReference type="NCBI Taxonomy" id="159749"/>
    <lineage>
        <taxon>Eukaryota</taxon>
        <taxon>Sar</taxon>
        <taxon>Stramenopiles</taxon>
        <taxon>Ochrophyta</taxon>
        <taxon>Bacillariophyta</taxon>
        <taxon>Coscinodiscophyceae</taxon>
        <taxon>Thalassiosirophycidae</taxon>
        <taxon>Thalassiosirales</taxon>
        <taxon>Thalassiosiraceae</taxon>
        <taxon>Thalassiosira</taxon>
    </lineage>
</organism>